<comment type="caution">
    <text evidence="2">The sequence shown here is derived from an EMBL/GenBank/DDBJ whole genome shotgun (WGS) entry which is preliminary data.</text>
</comment>
<organism evidence="2 3">
    <name type="scientific">Actinoplanes octamycinicus</name>
    <dbReference type="NCBI Taxonomy" id="135948"/>
    <lineage>
        <taxon>Bacteria</taxon>
        <taxon>Bacillati</taxon>
        <taxon>Actinomycetota</taxon>
        <taxon>Actinomycetes</taxon>
        <taxon>Micromonosporales</taxon>
        <taxon>Micromonosporaceae</taxon>
        <taxon>Actinoplanes</taxon>
    </lineage>
</organism>
<dbReference type="AlphaFoldDB" id="A0A7W7H2D2"/>
<evidence type="ECO:0000259" key="1">
    <source>
        <dbReference type="Pfam" id="PF14534"/>
    </source>
</evidence>
<evidence type="ECO:0000313" key="2">
    <source>
        <dbReference type="EMBL" id="MBB4742704.1"/>
    </source>
</evidence>
<proteinExistence type="predicted"/>
<reference evidence="2 3" key="1">
    <citation type="submission" date="2020-08" db="EMBL/GenBank/DDBJ databases">
        <title>Sequencing the genomes of 1000 actinobacteria strains.</title>
        <authorList>
            <person name="Klenk H.-P."/>
        </authorList>
    </citation>
    <scope>NUCLEOTIDE SEQUENCE [LARGE SCALE GENOMIC DNA]</scope>
    <source>
        <strain evidence="2 3">DSM 45809</strain>
    </source>
</reference>
<protein>
    <recommendedName>
        <fullName evidence="1">DUF4440 domain-containing protein</fullName>
    </recommendedName>
</protein>
<dbReference type="InterPro" id="IPR027843">
    <property type="entry name" value="DUF4440"/>
</dbReference>
<feature type="domain" description="DUF4440" evidence="1">
    <location>
        <begin position="7"/>
        <end position="107"/>
    </location>
</feature>
<sequence length="114" mass="12694">MTFDADRLVRAFDEAELHADTEALDALLADDFRSIGDQGRVLDKQQWLGKFAGFAYLSLTSSDVEVCRYDGAAIVRLVQRSESTWQGHRMALTVRAGQTWVRQDGGWPASSSAR</sequence>
<dbReference type="SUPFAM" id="SSF54427">
    <property type="entry name" value="NTF2-like"/>
    <property type="match status" value="1"/>
</dbReference>
<accession>A0A7W7H2D2</accession>
<evidence type="ECO:0000313" key="3">
    <source>
        <dbReference type="Proteomes" id="UP000546162"/>
    </source>
</evidence>
<name>A0A7W7H2D2_9ACTN</name>
<dbReference type="Gene3D" id="3.10.450.50">
    <property type="match status" value="1"/>
</dbReference>
<dbReference type="InterPro" id="IPR032710">
    <property type="entry name" value="NTF2-like_dom_sf"/>
</dbReference>
<dbReference type="Pfam" id="PF14534">
    <property type="entry name" value="DUF4440"/>
    <property type="match status" value="1"/>
</dbReference>
<gene>
    <name evidence="2" type="ORF">BJY16_006163</name>
</gene>
<dbReference type="EMBL" id="JACHNB010000001">
    <property type="protein sequence ID" value="MBB4742704.1"/>
    <property type="molecule type" value="Genomic_DNA"/>
</dbReference>
<keyword evidence="3" id="KW-1185">Reference proteome</keyword>
<dbReference type="Proteomes" id="UP000546162">
    <property type="component" value="Unassembled WGS sequence"/>
</dbReference>
<dbReference type="RefSeq" id="WP_203759332.1">
    <property type="nucleotide sequence ID" value="NZ_BAABFG010000005.1"/>
</dbReference>